<dbReference type="Proteomes" id="UP000324800">
    <property type="component" value="Unassembled WGS sequence"/>
</dbReference>
<dbReference type="GO" id="GO:0008887">
    <property type="term" value="F:glycerate kinase activity"/>
    <property type="evidence" value="ECO:0007669"/>
    <property type="project" value="InterPro"/>
</dbReference>
<evidence type="ECO:0000313" key="5">
    <source>
        <dbReference type="Proteomes" id="UP000324800"/>
    </source>
</evidence>
<dbReference type="AlphaFoldDB" id="A0A5J4V120"/>
<dbReference type="EMBL" id="SNRW01010790">
    <property type="protein sequence ID" value="KAA6376060.1"/>
    <property type="molecule type" value="Genomic_DNA"/>
</dbReference>
<dbReference type="Pfam" id="PF02595">
    <property type="entry name" value="Gly_kinase"/>
    <property type="match status" value="1"/>
</dbReference>
<keyword evidence="3 4" id="KW-0418">Kinase</keyword>
<comment type="similarity">
    <text evidence="1">Belongs to the glycerate kinase type-1 family.</text>
</comment>
<sequence>QWTGAGAAGGLCGGLFGVLRSCGVKISVKNGIDYILERIGLSEKIKNCDLVITGEGQVDKQTKWGKAASGVVQMAKKQYGIASIVVVGSIGQGAFGLREEFGCEIFSIMEKPVSLEEAMDNAEELLHKGARRLFGIIQIGYKMNEKK</sequence>
<dbReference type="Gene3D" id="3.90.1510.10">
    <property type="entry name" value="Glycerate kinase, domain 2"/>
    <property type="match status" value="1"/>
</dbReference>
<gene>
    <name evidence="4" type="ORF">EZS28_028415</name>
</gene>
<dbReference type="GO" id="GO:0031388">
    <property type="term" value="P:organic acid phosphorylation"/>
    <property type="evidence" value="ECO:0007669"/>
    <property type="project" value="InterPro"/>
</dbReference>
<evidence type="ECO:0000256" key="1">
    <source>
        <dbReference type="ARBA" id="ARBA00006284"/>
    </source>
</evidence>
<dbReference type="InterPro" id="IPR018193">
    <property type="entry name" value="Glyc_kinase_flavodox-like_fold"/>
</dbReference>
<feature type="non-terminal residue" evidence="4">
    <location>
        <position position="1"/>
    </location>
</feature>
<dbReference type="InterPro" id="IPR004381">
    <property type="entry name" value="Glycerate_kinase"/>
</dbReference>
<protein>
    <submittedName>
        <fullName evidence="4">Putative glycerate kinase</fullName>
    </submittedName>
</protein>
<dbReference type="PANTHER" id="PTHR21599:SF0">
    <property type="entry name" value="GLYCERATE KINASE"/>
    <property type="match status" value="1"/>
</dbReference>
<dbReference type="SUPFAM" id="SSF110738">
    <property type="entry name" value="Glycerate kinase I"/>
    <property type="match status" value="1"/>
</dbReference>
<proteinExistence type="inferred from homology"/>
<dbReference type="InterPro" id="IPR018197">
    <property type="entry name" value="Glycerate_kinase_RE-like"/>
</dbReference>
<evidence type="ECO:0000256" key="2">
    <source>
        <dbReference type="ARBA" id="ARBA00022679"/>
    </source>
</evidence>
<name>A0A5J4V120_9EUKA</name>
<dbReference type="OrthoDB" id="10262596at2759"/>
<dbReference type="PANTHER" id="PTHR21599">
    <property type="entry name" value="GLYCERATE KINASE"/>
    <property type="match status" value="1"/>
</dbReference>
<evidence type="ECO:0000256" key="3">
    <source>
        <dbReference type="ARBA" id="ARBA00022777"/>
    </source>
</evidence>
<comment type="caution">
    <text evidence="4">The sequence shown here is derived from an EMBL/GenBank/DDBJ whole genome shotgun (WGS) entry which is preliminary data.</text>
</comment>
<accession>A0A5J4V120</accession>
<reference evidence="4 5" key="1">
    <citation type="submission" date="2019-03" db="EMBL/GenBank/DDBJ databases">
        <title>Single cell metagenomics reveals metabolic interactions within the superorganism composed of flagellate Streblomastix strix and complex community of Bacteroidetes bacteria on its surface.</title>
        <authorList>
            <person name="Treitli S.C."/>
            <person name="Kolisko M."/>
            <person name="Husnik F."/>
            <person name="Keeling P."/>
            <person name="Hampl V."/>
        </authorList>
    </citation>
    <scope>NUCLEOTIDE SEQUENCE [LARGE SCALE GENOMIC DNA]</scope>
    <source>
        <strain evidence="4">ST1C</strain>
    </source>
</reference>
<dbReference type="Gene3D" id="3.40.50.10350">
    <property type="entry name" value="Glycerate kinase, domain 1"/>
    <property type="match status" value="1"/>
</dbReference>
<organism evidence="4 5">
    <name type="scientific">Streblomastix strix</name>
    <dbReference type="NCBI Taxonomy" id="222440"/>
    <lineage>
        <taxon>Eukaryota</taxon>
        <taxon>Metamonada</taxon>
        <taxon>Preaxostyla</taxon>
        <taxon>Oxymonadida</taxon>
        <taxon>Streblomastigidae</taxon>
        <taxon>Streblomastix</taxon>
    </lineage>
</organism>
<keyword evidence="2" id="KW-0808">Transferase</keyword>
<evidence type="ECO:0000313" key="4">
    <source>
        <dbReference type="EMBL" id="KAA6376060.1"/>
    </source>
</evidence>
<dbReference type="InterPro" id="IPR036129">
    <property type="entry name" value="Glycerate_kinase_sf"/>
</dbReference>